<feature type="compositionally biased region" description="Basic and acidic residues" evidence="1">
    <location>
        <begin position="62"/>
        <end position="79"/>
    </location>
</feature>
<protein>
    <submittedName>
        <fullName evidence="2">Uncharacterized protein</fullName>
    </submittedName>
</protein>
<sequence length="126" mass="13618">GPGHHSPRRRLPARRVHAPAPPPSGERRRRADGGEGVRHLAAHLDGPLPAHLRAAPAPQAGDRPERRGGPRAGTGDRRRLGGRHRVLDAPLLAGEPPLALGLHRPRRRHPRPACHPGGRGRRRPAL</sequence>
<accession>A0A6J4HZQ6</accession>
<feature type="non-terminal residue" evidence="2">
    <location>
        <position position="1"/>
    </location>
</feature>
<reference evidence="2" key="1">
    <citation type="submission" date="2020-02" db="EMBL/GenBank/DDBJ databases">
        <authorList>
            <person name="Meier V. D."/>
        </authorList>
    </citation>
    <scope>NUCLEOTIDE SEQUENCE</scope>
    <source>
        <strain evidence="2">AVDCRST_MAG10</strain>
    </source>
</reference>
<evidence type="ECO:0000313" key="2">
    <source>
        <dbReference type="EMBL" id="CAA9237277.1"/>
    </source>
</evidence>
<feature type="non-terminal residue" evidence="2">
    <location>
        <position position="126"/>
    </location>
</feature>
<feature type="compositionally biased region" description="Low complexity" evidence="1">
    <location>
        <begin position="88"/>
        <end position="102"/>
    </location>
</feature>
<dbReference type="AlphaFoldDB" id="A0A6J4HZQ6"/>
<feature type="compositionally biased region" description="Basic residues" evidence="1">
    <location>
        <begin position="103"/>
        <end position="126"/>
    </location>
</feature>
<name>A0A6J4HZQ6_9ACTN</name>
<dbReference type="EMBL" id="CADCTB010000095">
    <property type="protein sequence ID" value="CAA9237277.1"/>
    <property type="molecule type" value="Genomic_DNA"/>
</dbReference>
<organism evidence="2">
    <name type="scientific">uncultured Acidimicrobiales bacterium</name>
    <dbReference type="NCBI Taxonomy" id="310071"/>
    <lineage>
        <taxon>Bacteria</taxon>
        <taxon>Bacillati</taxon>
        <taxon>Actinomycetota</taxon>
        <taxon>Acidimicrobiia</taxon>
        <taxon>Acidimicrobiales</taxon>
        <taxon>environmental samples</taxon>
    </lineage>
</organism>
<feature type="compositionally biased region" description="Basic residues" evidence="1">
    <location>
        <begin position="1"/>
        <end position="17"/>
    </location>
</feature>
<evidence type="ECO:0000256" key="1">
    <source>
        <dbReference type="SAM" id="MobiDB-lite"/>
    </source>
</evidence>
<feature type="compositionally biased region" description="Basic and acidic residues" evidence="1">
    <location>
        <begin position="25"/>
        <end position="38"/>
    </location>
</feature>
<feature type="region of interest" description="Disordered" evidence="1">
    <location>
        <begin position="1"/>
        <end position="126"/>
    </location>
</feature>
<gene>
    <name evidence="2" type="ORF">AVDCRST_MAG10-1422</name>
</gene>
<proteinExistence type="predicted"/>
<feature type="compositionally biased region" description="Low complexity" evidence="1">
    <location>
        <begin position="47"/>
        <end position="60"/>
    </location>
</feature>